<dbReference type="InterPro" id="IPR050807">
    <property type="entry name" value="TransReg_Diox_bact_type"/>
</dbReference>
<gene>
    <name evidence="3" type="ORF">GCM10017559_61440</name>
</gene>
<dbReference type="EMBL" id="BAAAWD010000016">
    <property type="protein sequence ID" value="GAA3027128.1"/>
    <property type="molecule type" value="Genomic_DNA"/>
</dbReference>
<dbReference type="Proteomes" id="UP001499930">
    <property type="component" value="Unassembled WGS sequence"/>
</dbReference>
<feature type="domain" description="HTH cro/C1-type" evidence="2">
    <location>
        <begin position="14"/>
        <end position="69"/>
    </location>
</feature>
<dbReference type="CDD" id="cd00093">
    <property type="entry name" value="HTH_XRE"/>
    <property type="match status" value="1"/>
</dbReference>
<dbReference type="InterPro" id="IPR010982">
    <property type="entry name" value="Lambda_DNA-bd_dom_sf"/>
</dbReference>
<accession>A0ABP6KYN2</accession>
<evidence type="ECO:0000259" key="2">
    <source>
        <dbReference type="PROSITE" id="PS50943"/>
    </source>
</evidence>
<evidence type="ECO:0000256" key="1">
    <source>
        <dbReference type="ARBA" id="ARBA00023125"/>
    </source>
</evidence>
<evidence type="ECO:0000313" key="3">
    <source>
        <dbReference type="EMBL" id="GAA3027128.1"/>
    </source>
</evidence>
<dbReference type="InterPro" id="IPR001387">
    <property type="entry name" value="Cro/C1-type_HTH"/>
</dbReference>
<comment type="caution">
    <text evidence="3">The sequence shown here is derived from an EMBL/GenBank/DDBJ whole genome shotgun (WGS) entry which is preliminary data.</text>
</comment>
<dbReference type="PROSITE" id="PS50943">
    <property type="entry name" value="HTH_CROC1"/>
    <property type="match status" value="1"/>
</dbReference>
<dbReference type="SUPFAM" id="SSF47413">
    <property type="entry name" value="lambda repressor-like DNA-binding domains"/>
    <property type="match status" value="1"/>
</dbReference>
<dbReference type="Gene3D" id="1.10.260.40">
    <property type="entry name" value="lambda repressor-like DNA-binding domains"/>
    <property type="match status" value="1"/>
</dbReference>
<dbReference type="Gene3D" id="1.25.40.10">
    <property type="entry name" value="Tetratricopeptide repeat domain"/>
    <property type="match status" value="1"/>
</dbReference>
<dbReference type="PANTHER" id="PTHR46797:SF1">
    <property type="entry name" value="METHYLPHOSPHONATE SYNTHASE"/>
    <property type="match status" value="1"/>
</dbReference>
<reference evidence="4" key="1">
    <citation type="journal article" date="2019" name="Int. J. Syst. Evol. Microbiol.">
        <title>The Global Catalogue of Microorganisms (GCM) 10K type strain sequencing project: providing services to taxonomists for standard genome sequencing and annotation.</title>
        <authorList>
            <consortium name="The Broad Institute Genomics Platform"/>
            <consortium name="The Broad Institute Genome Sequencing Center for Infectious Disease"/>
            <person name="Wu L."/>
            <person name="Ma J."/>
        </authorList>
    </citation>
    <scope>NUCLEOTIDE SEQUENCE [LARGE SCALE GENOMIC DNA]</scope>
    <source>
        <strain evidence="4">JCM 3106</strain>
    </source>
</reference>
<organism evidence="3 4">
    <name type="scientific">Streptosporangium longisporum</name>
    <dbReference type="NCBI Taxonomy" id="46187"/>
    <lineage>
        <taxon>Bacteria</taxon>
        <taxon>Bacillati</taxon>
        <taxon>Actinomycetota</taxon>
        <taxon>Actinomycetes</taxon>
        <taxon>Streptosporangiales</taxon>
        <taxon>Streptosporangiaceae</taxon>
        <taxon>Streptosporangium</taxon>
    </lineage>
</organism>
<proteinExistence type="predicted"/>
<name>A0ABP6KYN2_9ACTN</name>
<keyword evidence="4" id="KW-1185">Reference proteome</keyword>
<keyword evidence="1" id="KW-0238">DNA-binding</keyword>
<dbReference type="InterPro" id="IPR011990">
    <property type="entry name" value="TPR-like_helical_dom_sf"/>
</dbReference>
<dbReference type="PANTHER" id="PTHR46797">
    <property type="entry name" value="HTH-TYPE TRANSCRIPTIONAL REGULATOR"/>
    <property type="match status" value="1"/>
</dbReference>
<sequence length="394" mass="43245">MSETSMQTGLAQRLHSIRKRHGLTQRELADLSGVSKSLISKIEQGVVTEPQMATVHKVARALRMNTSTLLNGAPQTEEEEPPIDTGVWEPVERALHGKMPAPQEAPSLPEVRAQIDGLKPLLAANRYGEVAALLPTLIRDVDALGGEGRAVRSRLFNITGWLCVQLRRWERAEAPIRLAIDAAEDRLDAAASAATLAWMYLRMGRLTEARELATRWADDIEPRFSRASAAELAMWGRLLISVSSAAVRDNRPGEAEDAIRLARAAAVRIGREVESDSSTHRTFGPVTVAMVVAENAGIIDHYDKVLSIADRIPGNLLNGDSAGRNRHRLDVAMALHATGKPAEAMAVLEDIYRTSPEWLVAQKYARQILAGLLMRRRTLPASTRHLADALRVPY</sequence>
<evidence type="ECO:0000313" key="4">
    <source>
        <dbReference type="Proteomes" id="UP001499930"/>
    </source>
</evidence>
<protein>
    <recommendedName>
        <fullName evidence="2">HTH cro/C1-type domain-containing protein</fullName>
    </recommendedName>
</protein>
<dbReference type="SMART" id="SM00530">
    <property type="entry name" value="HTH_XRE"/>
    <property type="match status" value="1"/>
</dbReference>
<dbReference type="SUPFAM" id="SSF48452">
    <property type="entry name" value="TPR-like"/>
    <property type="match status" value="1"/>
</dbReference>
<dbReference type="Pfam" id="PF01381">
    <property type="entry name" value="HTH_3"/>
    <property type="match status" value="1"/>
</dbReference>